<reference evidence="1" key="1">
    <citation type="journal article" date="2014" name="Front. Microbiol.">
        <title>High frequency of phylogenetically diverse reductive dehalogenase-homologous genes in deep subseafloor sedimentary metagenomes.</title>
        <authorList>
            <person name="Kawai M."/>
            <person name="Futagami T."/>
            <person name="Toyoda A."/>
            <person name="Takaki Y."/>
            <person name="Nishi S."/>
            <person name="Hori S."/>
            <person name="Arai W."/>
            <person name="Tsubouchi T."/>
            <person name="Morono Y."/>
            <person name="Uchiyama I."/>
            <person name="Ito T."/>
            <person name="Fujiyama A."/>
            <person name="Inagaki F."/>
            <person name="Takami H."/>
        </authorList>
    </citation>
    <scope>NUCLEOTIDE SEQUENCE</scope>
    <source>
        <strain evidence="1">Expedition CK06-06</strain>
    </source>
</reference>
<accession>X1T6Q5</accession>
<dbReference type="AlphaFoldDB" id="X1T6Q5"/>
<name>X1T6Q5_9ZZZZ</name>
<proteinExistence type="predicted"/>
<evidence type="ECO:0000313" key="1">
    <source>
        <dbReference type="EMBL" id="GAI75699.1"/>
    </source>
</evidence>
<feature type="non-terminal residue" evidence="1">
    <location>
        <position position="1"/>
    </location>
</feature>
<dbReference type="EMBL" id="BARW01007747">
    <property type="protein sequence ID" value="GAI75699.1"/>
    <property type="molecule type" value="Genomic_DNA"/>
</dbReference>
<gene>
    <name evidence="1" type="ORF">S12H4_16054</name>
</gene>
<sequence length="165" mass="19183">AIFDHHLGPVIKEVFHHNPIIKGEDPNKYPSASWIINSYLKNPVNLFAILGVLGDHEKRIQNNSIFSKIIDDFCKENNITFDILLNMVFLIDSNYKIGDRAEIESMPHLFLKIKDHNDILNNSKWNKNLKELNNEISKQLKIPAEEMNGILFKHSRLILEKTILR</sequence>
<organism evidence="1">
    <name type="scientific">marine sediment metagenome</name>
    <dbReference type="NCBI Taxonomy" id="412755"/>
    <lineage>
        <taxon>unclassified sequences</taxon>
        <taxon>metagenomes</taxon>
        <taxon>ecological metagenomes</taxon>
    </lineage>
</organism>
<protein>
    <submittedName>
        <fullName evidence="1">Uncharacterized protein</fullName>
    </submittedName>
</protein>
<comment type="caution">
    <text evidence="1">The sequence shown here is derived from an EMBL/GenBank/DDBJ whole genome shotgun (WGS) entry which is preliminary data.</text>
</comment>